<sequence length="235" mass="26919">MFERYPHESSDSALKRAIDFIDVAQNCCKMKKNECDRLKTDLRNRDATLQTKDDTIKALKNENQTLKDLLDQSDGGDISNKEEMQARNVENENIIQQLGDENEELKQSNAIKDKLIKSLKTENQKYKRQLSANDCKPSKSDFCVSFNGKLPKLEPKVFITDKNKPLQQRKRKALNDISAGKSSASKDYGFSEAIKFIENTLNNDSGIDLKLPDDFSRNITHCHIVNQNFIFNQKP</sequence>
<organism evidence="2 3">
    <name type="scientific">Panagrolaimus superbus</name>
    <dbReference type="NCBI Taxonomy" id="310955"/>
    <lineage>
        <taxon>Eukaryota</taxon>
        <taxon>Metazoa</taxon>
        <taxon>Ecdysozoa</taxon>
        <taxon>Nematoda</taxon>
        <taxon>Chromadorea</taxon>
        <taxon>Rhabditida</taxon>
        <taxon>Tylenchina</taxon>
        <taxon>Panagrolaimomorpha</taxon>
        <taxon>Panagrolaimoidea</taxon>
        <taxon>Panagrolaimidae</taxon>
        <taxon>Panagrolaimus</taxon>
    </lineage>
</organism>
<evidence type="ECO:0000313" key="3">
    <source>
        <dbReference type="WBParaSite" id="PSU_v2.g14912.t1"/>
    </source>
</evidence>
<protein>
    <submittedName>
        <fullName evidence="3">Uncharacterized protein</fullName>
    </submittedName>
</protein>
<evidence type="ECO:0000313" key="2">
    <source>
        <dbReference type="Proteomes" id="UP000887577"/>
    </source>
</evidence>
<evidence type="ECO:0000256" key="1">
    <source>
        <dbReference type="SAM" id="Coils"/>
    </source>
</evidence>
<proteinExistence type="predicted"/>
<reference evidence="3" key="1">
    <citation type="submission" date="2022-11" db="UniProtKB">
        <authorList>
            <consortium name="WormBaseParasite"/>
        </authorList>
    </citation>
    <scope>IDENTIFICATION</scope>
</reference>
<name>A0A914Y6M9_9BILA</name>
<dbReference type="WBParaSite" id="PSU_v2.g14912.t1">
    <property type="protein sequence ID" value="PSU_v2.g14912.t1"/>
    <property type="gene ID" value="PSU_v2.g14912"/>
</dbReference>
<keyword evidence="1" id="KW-0175">Coiled coil</keyword>
<dbReference type="AlphaFoldDB" id="A0A914Y6M9"/>
<feature type="coiled-coil region" evidence="1">
    <location>
        <begin position="49"/>
        <end position="108"/>
    </location>
</feature>
<accession>A0A914Y6M9</accession>
<dbReference type="Proteomes" id="UP000887577">
    <property type="component" value="Unplaced"/>
</dbReference>
<keyword evidence="2" id="KW-1185">Reference proteome</keyword>